<keyword evidence="3" id="KW-1185">Reference proteome</keyword>
<accession>A0ABN1EIA6</accession>
<proteinExistence type="predicted"/>
<organism evidence="2 3">
    <name type="scientific">Saccharopolyspora erythraea</name>
    <name type="common">Streptomyces erythraeus</name>
    <dbReference type="NCBI Taxonomy" id="1836"/>
    <lineage>
        <taxon>Bacteria</taxon>
        <taxon>Bacillati</taxon>
        <taxon>Actinomycetota</taxon>
        <taxon>Actinomycetes</taxon>
        <taxon>Pseudonocardiales</taxon>
        <taxon>Pseudonocardiaceae</taxon>
        <taxon>Saccharopolyspora</taxon>
    </lineage>
</organism>
<feature type="domain" description="Transposase IS116/IS110/IS902 C-terminal" evidence="1">
    <location>
        <begin position="36"/>
        <end position="115"/>
    </location>
</feature>
<reference evidence="2 3" key="1">
    <citation type="journal article" date="2019" name="Int. J. Syst. Evol. Microbiol.">
        <title>The Global Catalogue of Microorganisms (GCM) 10K type strain sequencing project: providing services to taxonomists for standard genome sequencing and annotation.</title>
        <authorList>
            <consortium name="The Broad Institute Genomics Platform"/>
            <consortium name="The Broad Institute Genome Sequencing Center for Infectious Disease"/>
            <person name="Wu L."/>
            <person name="Ma J."/>
        </authorList>
    </citation>
    <scope>NUCLEOTIDE SEQUENCE [LARGE SCALE GENOMIC DNA]</scope>
    <source>
        <strain evidence="2 3">JCM 10303</strain>
    </source>
</reference>
<dbReference type="PANTHER" id="PTHR33055">
    <property type="entry name" value="TRANSPOSASE FOR INSERTION SEQUENCE ELEMENT IS1111A"/>
    <property type="match status" value="1"/>
</dbReference>
<evidence type="ECO:0000259" key="1">
    <source>
        <dbReference type="Pfam" id="PF02371"/>
    </source>
</evidence>
<sequence length="158" mass="17215">MVLARTLVQHCRALTADIDHLRDEITSLVEKRAPSLLAISGCGPLTAAKILGETAGADRFHSKDAYARHTGTAPLPVWSSNRARHRLSRTGNRQLNAALHRIALTQAHWHPKARAMLARRKAAGDGGLEALRILKRRLSDVVYRAMINDAQALAPAPA</sequence>
<evidence type="ECO:0000313" key="2">
    <source>
        <dbReference type="EMBL" id="GAA0566731.1"/>
    </source>
</evidence>
<dbReference type="PANTHER" id="PTHR33055:SF16">
    <property type="entry name" value="TRANSPOSASE FOR INSERTION SEQUENCE ELEMENT IS1547"/>
    <property type="match status" value="1"/>
</dbReference>
<dbReference type="InterPro" id="IPR003346">
    <property type="entry name" value="Transposase_20"/>
</dbReference>
<evidence type="ECO:0000313" key="3">
    <source>
        <dbReference type="Proteomes" id="UP001500729"/>
    </source>
</evidence>
<gene>
    <name evidence="2" type="ORF">GCM10009533_72250</name>
</gene>
<protein>
    <recommendedName>
        <fullName evidence="1">Transposase IS116/IS110/IS902 C-terminal domain-containing protein</fullName>
    </recommendedName>
</protein>
<dbReference type="Pfam" id="PF02371">
    <property type="entry name" value="Transposase_20"/>
    <property type="match status" value="1"/>
</dbReference>
<dbReference type="EMBL" id="BAAAGS010000137">
    <property type="protein sequence ID" value="GAA0566731.1"/>
    <property type="molecule type" value="Genomic_DNA"/>
</dbReference>
<comment type="caution">
    <text evidence="2">The sequence shown here is derived from an EMBL/GenBank/DDBJ whole genome shotgun (WGS) entry which is preliminary data.</text>
</comment>
<dbReference type="Proteomes" id="UP001500729">
    <property type="component" value="Unassembled WGS sequence"/>
</dbReference>
<dbReference type="RefSeq" id="WP_044547294.1">
    <property type="nucleotide sequence ID" value="NZ_BAAAGS010000137.1"/>
</dbReference>
<name>A0ABN1EIA6_SACER</name>
<dbReference type="InterPro" id="IPR047650">
    <property type="entry name" value="Transpos_IS110"/>
</dbReference>